<feature type="region of interest" description="Disordered" evidence="3">
    <location>
        <begin position="175"/>
        <end position="205"/>
    </location>
</feature>
<feature type="compositionally biased region" description="Polar residues" evidence="3">
    <location>
        <begin position="181"/>
        <end position="204"/>
    </location>
</feature>
<evidence type="ECO:0000313" key="5">
    <source>
        <dbReference type="Proteomes" id="UP001642360"/>
    </source>
</evidence>
<comment type="caution">
    <text evidence="4">The sequence shown here is derived from an EMBL/GenBank/DDBJ whole genome shotgun (WGS) entry which is preliminary data.</text>
</comment>
<dbReference type="EMBL" id="CAUOFW020001280">
    <property type="protein sequence ID" value="CAK9143137.1"/>
    <property type="molecule type" value="Genomic_DNA"/>
</dbReference>
<organism evidence="4 5">
    <name type="scientific">Ilex paraguariensis</name>
    <name type="common">yerba mate</name>
    <dbReference type="NCBI Taxonomy" id="185542"/>
    <lineage>
        <taxon>Eukaryota</taxon>
        <taxon>Viridiplantae</taxon>
        <taxon>Streptophyta</taxon>
        <taxon>Embryophyta</taxon>
        <taxon>Tracheophyta</taxon>
        <taxon>Spermatophyta</taxon>
        <taxon>Magnoliopsida</taxon>
        <taxon>eudicotyledons</taxon>
        <taxon>Gunneridae</taxon>
        <taxon>Pentapetalae</taxon>
        <taxon>asterids</taxon>
        <taxon>campanulids</taxon>
        <taxon>Aquifoliales</taxon>
        <taxon>Aquifoliaceae</taxon>
        <taxon>Ilex</taxon>
    </lineage>
</organism>
<evidence type="ECO:0000256" key="1">
    <source>
        <dbReference type="ARBA" id="ARBA00010020"/>
    </source>
</evidence>
<evidence type="ECO:0000313" key="4">
    <source>
        <dbReference type="EMBL" id="CAK9143137.1"/>
    </source>
</evidence>
<evidence type="ECO:0008006" key="6">
    <source>
        <dbReference type="Google" id="ProtNLM"/>
    </source>
</evidence>
<comment type="function">
    <text evidence="2">Involved in regulation of actin and microtubule organization. Part of a WAVE complex that activates the Arp2/3 complex.</text>
</comment>
<gene>
    <name evidence="4" type="ORF">ILEXP_LOCUS10832</name>
</gene>
<keyword evidence="5" id="KW-1185">Reference proteome</keyword>
<sequence>MVETLKDYLTKALVSTVDHLGSVAYKVNNFLDEKVNEVSETKLRFSCIEQRLRACQQFVDQGGHSQQSFLIKTPKYYKRYTVPGNYFLLSSGEAMPAISNTKSMHNSSRLCPEYDLNPTKKAVQATTMKVESPFRKGLSSTESPSNPATFSFTRVLSTKETGTQEASPLRFSLKRSGSLVKRSNTPSRNDKQWNQFPSEPQRSVSMCIHPERDRKKEIQPNSKRSKSFFKALLSVHRSRKEDVPYWYRDGY</sequence>
<dbReference type="Gene3D" id="6.10.140.1620">
    <property type="match status" value="1"/>
</dbReference>
<dbReference type="InterPro" id="IPR028457">
    <property type="entry name" value="ABI"/>
</dbReference>
<name>A0ABC8REB7_9AQUA</name>
<comment type="similarity">
    <text evidence="1">Belongs to the ABI family.</text>
</comment>
<evidence type="ECO:0000256" key="2">
    <source>
        <dbReference type="ARBA" id="ARBA00025223"/>
    </source>
</evidence>
<dbReference type="AlphaFoldDB" id="A0ABC8REB7"/>
<protein>
    <recommendedName>
        <fullName evidence="6">Protein ABIL2-like</fullName>
    </recommendedName>
</protein>
<dbReference type="PANTHER" id="PTHR10460:SF34">
    <property type="entry name" value="PROTEIN ABIL2-LIKE"/>
    <property type="match status" value="1"/>
</dbReference>
<dbReference type="Proteomes" id="UP001642360">
    <property type="component" value="Unassembled WGS sequence"/>
</dbReference>
<reference evidence="4 5" key="1">
    <citation type="submission" date="2024-02" db="EMBL/GenBank/DDBJ databases">
        <authorList>
            <person name="Vignale AGUSTIN F."/>
            <person name="Sosa J E."/>
            <person name="Modenutti C."/>
        </authorList>
    </citation>
    <scope>NUCLEOTIDE SEQUENCE [LARGE SCALE GENOMIC DNA]</scope>
</reference>
<accession>A0ABC8REB7</accession>
<dbReference type="PANTHER" id="PTHR10460">
    <property type="entry name" value="ABL INTERACTOR FAMILY MEMBER"/>
    <property type="match status" value="1"/>
</dbReference>
<evidence type="ECO:0000256" key="3">
    <source>
        <dbReference type="SAM" id="MobiDB-lite"/>
    </source>
</evidence>
<proteinExistence type="inferred from homology"/>